<dbReference type="GO" id="GO:0016829">
    <property type="term" value="F:lyase activity"/>
    <property type="evidence" value="ECO:0007669"/>
    <property type="project" value="UniProtKB-KW"/>
</dbReference>
<dbReference type="Gene3D" id="1.10.8.50">
    <property type="match status" value="1"/>
</dbReference>
<dbReference type="PROSITE" id="PS51068">
    <property type="entry name" value="FPG_CAT"/>
    <property type="match status" value="1"/>
</dbReference>
<keyword evidence="7" id="KW-0456">Lyase</keyword>
<keyword evidence="8" id="KW-0511">Multifunctional enzyme</keyword>
<dbReference type="GO" id="GO:0003906">
    <property type="term" value="F:DNA-(apurinic or apyrimidinic site) endonuclease activity"/>
    <property type="evidence" value="ECO:0007669"/>
    <property type="project" value="InterPro"/>
</dbReference>
<evidence type="ECO:0000256" key="8">
    <source>
        <dbReference type="ARBA" id="ARBA00023268"/>
    </source>
</evidence>
<keyword evidence="12" id="KW-1185">Reference proteome</keyword>
<dbReference type="Pfam" id="PF01149">
    <property type="entry name" value="Fapy_DNA_glyco"/>
    <property type="match status" value="1"/>
</dbReference>
<dbReference type="SMART" id="SM00898">
    <property type="entry name" value="Fapy_DNA_glyco"/>
    <property type="match status" value="1"/>
</dbReference>
<organism evidence="11 12">
    <name type="scientific">Thalassiosira oceanica</name>
    <name type="common">Marine diatom</name>
    <dbReference type="NCBI Taxonomy" id="159749"/>
    <lineage>
        <taxon>Eukaryota</taxon>
        <taxon>Sar</taxon>
        <taxon>Stramenopiles</taxon>
        <taxon>Ochrophyta</taxon>
        <taxon>Bacillariophyta</taxon>
        <taxon>Coscinodiscophyceae</taxon>
        <taxon>Thalassiosirophycidae</taxon>
        <taxon>Thalassiosirales</taxon>
        <taxon>Thalassiosiraceae</taxon>
        <taxon>Thalassiosira</taxon>
    </lineage>
</organism>
<evidence type="ECO:0000256" key="4">
    <source>
        <dbReference type="ARBA" id="ARBA00022801"/>
    </source>
</evidence>
<evidence type="ECO:0000313" key="11">
    <source>
        <dbReference type="EMBL" id="EJK59970.1"/>
    </source>
</evidence>
<keyword evidence="4" id="KW-0378">Hydrolase</keyword>
<dbReference type="GO" id="GO:0005634">
    <property type="term" value="C:nucleus"/>
    <property type="evidence" value="ECO:0007669"/>
    <property type="project" value="TreeGrafter"/>
</dbReference>
<evidence type="ECO:0000256" key="2">
    <source>
        <dbReference type="ARBA" id="ARBA00009409"/>
    </source>
</evidence>
<evidence type="ECO:0000256" key="3">
    <source>
        <dbReference type="ARBA" id="ARBA00022763"/>
    </source>
</evidence>
<dbReference type="InterPro" id="IPR015886">
    <property type="entry name" value="H2TH_FPG"/>
</dbReference>
<evidence type="ECO:0000256" key="5">
    <source>
        <dbReference type="ARBA" id="ARBA00023125"/>
    </source>
</evidence>
<evidence type="ECO:0000259" key="10">
    <source>
        <dbReference type="PROSITE" id="PS51068"/>
    </source>
</evidence>
<gene>
    <name evidence="11" type="ORF">THAOC_19756</name>
</gene>
<keyword evidence="9" id="KW-0326">Glycosidase</keyword>
<evidence type="ECO:0000313" key="12">
    <source>
        <dbReference type="Proteomes" id="UP000266841"/>
    </source>
</evidence>
<reference evidence="11 12" key="1">
    <citation type="journal article" date="2012" name="Genome Biol.">
        <title>Genome and low-iron response of an oceanic diatom adapted to chronic iron limitation.</title>
        <authorList>
            <person name="Lommer M."/>
            <person name="Specht M."/>
            <person name="Roy A.S."/>
            <person name="Kraemer L."/>
            <person name="Andreson R."/>
            <person name="Gutowska M.A."/>
            <person name="Wolf J."/>
            <person name="Bergner S.V."/>
            <person name="Schilhabel M.B."/>
            <person name="Klostermeier U.C."/>
            <person name="Beiko R.G."/>
            <person name="Rosenstiel P."/>
            <person name="Hippler M."/>
            <person name="Laroche J."/>
        </authorList>
    </citation>
    <scope>NUCLEOTIDE SEQUENCE [LARGE SCALE GENOMIC DNA]</scope>
    <source>
        <strain evidence="11 12">CCMP1005</strain>
    </source>
</reference>
<protein>
    <recommendedName>
        <fullName evidence="10">Formamidopyrimidine-DNA glycosylase catalytic domain-containing protein</fullName>
    </recommendedName>
</protein>
<evidence type="ECO:0000256" key="7">
    <source>
        <dbReference type="ARBA" id="ARBA00023239"/>
    </source>
</evidence>
<feature type="domain" description="Formamidopyrimidine-DNA glycosylase catalytic" evidence="10">
    <location>
        <begin position="58"/>
        <end position="198"/>
    </location>
</feature>
<dbReference type="GO" id="GO:0003684">
    <property type="term" value="F:damaged DNA binding"/>
    <property type="evidence" value="ECO:0007669"/>
    <property type="project" value="InterPro"/>
</dbReference>
<dbReference type="OMA" id="WRERFEM"/>
<dbReference type="GO" id="GO:0006284">
    <property type="term" value="P:base-excision repair"/>
    <property type="evidence" value="ECO:0007669"/>
    <property type="project" value="InterPro"/>
</dbReference>
<dbReference type="eggNOG" id="ENOG502SA4D">
    <property type="taxonomic scope" value="Eukaryota"/>
</dbReference>
<keyword evidence="6" id="KW-0234">DNA repair</keyword>
<dbReference type="OrthoDB" id="10031947at2759"/>
<evidence type="ECO:0000256" key="9">
    <source>
        <dbReference type="ARBA" id="ARBA00023295"/>
    </source>
</evidence>
<dbReference type="EMBL" id="AGNL01021894">
    <property type="protein sequence ID" value="EJK59970.1"/>
    <property type="molecule type" value="Genomic_DNA"/>
</dbReference>
<dbReference type="SMART" id="SM01232">
    <property type="entry name" value="H2TH"/>
    <property type="match status" value="1"/>
</dbReference>
<dbReference type="SUPFAM" id="SSF46946">
    <property type="entry name" value="S13-like H2TH domain"/>
    <property type="match status" value="1"/>
</dbReference>
<dbReference type="InterPro" id="IPR012319">
    <property type="entry name" value="FPG_cat"/>
</dbReference>
<dbReference type="PANTHER" id="PTHR22993">
    <property type="entry name" value="FORMAMIDOPYRIMIDINE-DNA GLYCOSYLASE"/>
    <property type="match status" value="1"/>
</dbReference>
<comment type="catalytic activity">
    <reaction evidence="1">
        <text>Hydrolysis of DNA containing ring-opened 7-methylguanine residues, releasing 2,6-diamino-4-hydroxy-5-(N-methyl)formamidopyrimidine.</text>
        <dbReference type="EC" id="3.2.2.23"/>
    </reaction>
</comment>
<dbReference type="PANTHER" id="PTHR22993:SF9">
    <property type="entry name" value="FORMAMIDOPYRIMIDINE-DNA GLYCOSYLASE"/>
    <property type="match status" value="1"/>
</dbReference>
<dbReference type="Proteomes" id="UP000266841">
    <property type="component" value="Unassembled WGS sequence"/>
</dbReference>
<keyword evidence="3" id="KW-0227">DNA damage</keyword>
<sequence length="343" mass="39064">MLHRCSAIQIWSRAGGLSLNAPRANSRMPRMTFPQQHSILCQRTRGNSRKFKSIVMMPEGPEVRSLVDELQGCVGKRLVDFKFVSGRYVDHGRPRGFDSFASTMTQVKENPGRTDIINSVQCKGKFIYFVLDSGDSKSVEKEDSYLRSIWITLGMTGQFLNQSIENTNKSGPRWYIELMDTETGTRSLIYYRDTRNFGTLRFSLSEKEFADKIDSLGPDMLDVGQTTEDVFLSAMIKSSQRRNVCKFLMDQSKISGIGNYILAEGLYRARIDPFAALVEISTEQRRRLFKELRDVIVTSYESQGLTRPNGGTYRSMDGSKGGYEFELQCYGQTLSPLKVRVQW</sequence>
<accession>K0S3W7</accession>
<keyword evidence="5" id="KW-0238">DNA-binding</keyword>
<evidence type="ECO:0000256" key="1">
    <source>
        <dbReference type="ARBA" id="ARBA00001668"/>
    </source>
</evidence>
<dbReference type="AlphaFoldDB" id="K0S3W7"/>
<dbReference type="Pfam" id="PF06831">
    <property type="entry name" value="H2TH"/>
    <property type="match status" value="1"/>
</dbReference>
<dbReference type="InterPro" id="IPR010979">
    <property type="entry name" value="Ribosomal_uS13-like_H2TH"/>
</dbReference>
<name>K0S3W7_THAOC</name>
<dbReference type="SUPFAM" id="SSF81624">
    <property type="entry name" value="N-terminal domain of MutM-like DNA repair proteins"/>
    <property type="match status" value="1"/>
</dbReference>
<dbReference type="GO" id="GO:0008270">
    <property type="term" value="F:zinc ion binding"/>
    <property type="evidence" value="ECO:0007669"/>
    <property type="project" value="InterPro"/>
</dbReference>
<dbReference type="InterPro" id="IPR035937">
    <property type="entry name" value="FPG_N"/>
</dbReference>
<comment type="similarity">
    <text evidence="2">Belongs to the FPG family.</text>
</comment>
<dbReference type="Gene3D" id="3.20.190.10">
    <property type="entry name" value="MutM-like, N-terminal"/>
    <property type="match status" value="1"/>
</dbReference>
<comment type="caution">
    <text evidence="11">The sequence shown here is derived from an EMBL/GenBank/DDBJ whole genome shotgun (WGS) entry which is preliminary data.</text>
</comment>
<dbReference type="GO" id="GO:0008534">
    <property type="term" value="F:oxidized purine nucleobase lesion DNA N-glycosylase activity"/>
    <property type="evidence" value="ECO:0007669"/>
    <property type="project" value="UniProtKB-EC"/>
</dbReference>
<proteinExistence type="inferred from homology"/>
<evidence type="ECO:0000256" key="6">
    <source>
        <dbReference type="ARBA" id="ARBA00023204"/>
    </source>
</evidence>